<dbReference type="SUPFAM" id="SSF50249">
    <property type="entry name" value="Nucleic acid-binding proteins"/>
    <property type="match status" value="1"/>
</dbReference>
<dbReference type="PANTHER" id="PTHR47165:SF4">
    <property type="entry name" value="OS03G0429900 PROTEIN"/>
    <property type="match status" value="1"/>
</dbReference>
<evidence type="ECO:0000313" key="1">
    <source>
        <dbReference type="EnsemblPlants" id="TraesCS1A02G123300.1"/>
    </source>
</evidence>
<dbReference type="InterPro" id="IPR012340">
    <property type="entry name" value="NA-bd_OB-fold"/>
</dbReference>
<dbReference type="AlphaFoldDB" id="A0A3B5XXZ9"/>
<evidence type="ECO:0000313" key="2">
    <source>
        <dbReference type="Proteomes" id="UP000019116"/>
    </source>
</evidence>
<sequence length="298" mass="32605">MMPDSNLLLLESSTAHRAPSLHCTTPPRSAVINVQDEAPLHQKTAHWSLKPVYASKNDAPKEETTPTHRRVRGLSGSSACRWYIHEDIPDINSFSARSNCSTVLQLAQLGPFDEMNKWFHCTAVVDRIMPDKRWWFASCGACRKSARFLGDRCQCSDISCTSGGADLTYCVGVIATDGTTEAEFVLFDKISMIEETYNPELPSSVFGLASASDKSSSSSQVLELGAPYVGNAVSTVMSPPCGLSLHDGHTLPASGQSPTIQPHTLTFHGTGLPFTSSGRLCPYYTFYSFMDEAELYWC</sequence>
<dbReference type="Gramene" id="TraesCAD_scaffold_074489_01G000100.1">
    <property type="protein sequence ID" value="TraesCAD_scaffold_074489_01G000100.1"/>
    <property type="gene ID" value="TraesCAD_scaffold_074489_01G000100"/>
</dbReference>
<proteinExistence type="predicted"/>
<dbReference type="Proteomes" id="UP000019116">
    <property type="component" value="Chromosome 1A"/>
</dbReference>
<protein>
    <recommendedName>
        <fullName evidence="3">Replication factor A C-terminal domain-containing protein</fullName>
    </recommendedName>
</protein>
<keyword evidence="2" id="KW-1185">Reference proteome</keyword>
<dbReference type="Gramene" id="TraesWEE_scaffold_073612_01G000100.1">
    <property type="protein sequence ID" value="TraesWEE_scaffold_073612_01G000100.1"/>
    <property type="gene ID" value="TraesWEE_scaffold_073612_01G000100"/>
</dbReference>
<dbReference type="Gramene" id="TraesCS1A02G123300.1">
    <property type="protein sequence ID" value="TraesCS1A02G123300.1"/>
    <property type="gene ID" value="TraesCS1A02G123300"/>
</dbReference>
<evidence type="ECO:0008006" key="3">
    <source>
        <dbReference type="Google" id="ProtNLM"/>
    </source>
</evidence>
<organism evidence="1">
    <name type="scientific">Triticum aestivum</name>
    <name type="common">Wheat</name>
    <dbReference type="NCBI Taxonomy" id="4565"/>
    <lineage>
        <taxon>Eukaryota</taxon>
        <taxon>Viridiplantae</taxon>
        <taxon>Streptophyta</taxon>
        <taxon>Embryophyta</taxon>
        <taxon>Tracheophyta</taxon>
        <taxon>Spermatophyta</taxon>
        <taxon>Magnoliopsida</taxon>
        <taxon>Liliopsida</taxon>
        <taxon>Poales</taxon>
        <taxon>Poaceae</taxon>
        <taxon>BOP clade</taxon>
        <taxon>Pooideae</taxon>
        <taxon>Triticodae</taxon>
        <taxon>Triticeae</taxon>
        <taxon>Triticinae</taxon>
        <taxon>Triticum</taxon>
    </lineage>
</organism>
<dbReference type="STRING" id="4565.A0A3B5XXZ9"/>
<dbReference type="Gene3D" id="2.40.50.140">
    <property type="entry name" value="Nucleic acid-binding proteins"/>
    <property type="match status" value="1"/>
</dbReference>
<name>A0A3B5XXZ9_WHEAT</name>
<reference evidence="1" key="2">
    <citation type="submission" date="2018-10" db="UniProtKB">
        <authorList>
            <consortium name="EnsemblPlants"/>
        </authorList>
    </citation>
    <scope>IDENTIFICATION</scope>
</reference>
<dbReference type="PANTHER" id="PTHR47165">
    <property type="entry name" value="OS03G0429900 PROTEIN"/>
    <property type="match status" value="1"/>
</dbReference>
<dbReference type="Gramene" id="TraesCS1A03G0305700.1">
    <property type="protein sequence ID" value="TraesCS1A03G0305700.1.CDS"/>
    <property type="gene ID" value="TraesCS1A03G0305700"/>
</dbReference>
<accession>A0A3B5XXZ9</accession>
<dbReference type="EnsemblPlants" id="TraesCS1A02G123300.1">
    <property type="protein sequence ID" value="TraesCS1A02G123300.1"/>
    <property type="gene ID" value="TraesCS1A02G123300"/>
</dbReference>
<dbReference type="OMA" id="FHCTAIV"/>
<reference evidence="1" key="1">
    <citation type="submission" date="2018-08" db="EMBL/GenBank/DDBJ databases">
        <authorList>
            <person name="Rossello M."/>
        </authorList>
    </citation>
    <scope>NUCLEOTIDE SEQUENCE [LARGE SCALE GENOMIC DNA]</scope>
    <source>
        <strain evidence="1">cv. Chinese Spring</strain>
    </source>
</reference>